<evidence type="ECO:0000256" key="5">
    <source>
        <dbReference type="ARBA" id="ARBA00022729"/>
    </source>
</evidence>
<dbReference type="SUPFAM" id="SSF49265">
    <property type="entry name" value="Fibronectin type III"/>
    <property type="match status" value="1"/>
</dbReference>
<evidence type="ECO:0000256" key="13">
    <source>
        <dbReference type="SAM" id="MobiDB-lite"/>
    </source>
</evidence>
<dbReference type="PROSITE" id="PS50835">
    <property type="entry name" value="IG_LIKE"/>
    <property type="match status" value="5"/>
</dbReference>
<dbReference type="InterPro" id="IPR009138">
    <property type="entry name" value="Neural_cell_adh"/>
</dbReference>
<evidence type="ECO:0000256" key="7">
    <source>
        <dbReference type="ARBA" id="ARBA00022889"/>
    </source>
</evidence>
<protein>
    <submittedName>
        <fullName evidence="17">Neural cell adhesion molecule 1b</fullName>
    </submittedName>
</protein>
<feature type="domain" description="Ig-like" evidence="15">
    <location>
        <begin position="304"/>
        <end position="409"/>
    </location>
</feature>
<evidence type="ECO:0000256" key="3">
    <source>
        <dbReference type="ARBA" id="ARBA00022475"/>
    </source>
</evidence>
<dbReference type="GeneTree" id="ENSGT00940000155743"/>
<dbReference type="PROSITE" id="PS50853">
    <property type="entry name" value="FN3"/>
    <property type="match status" value="2"/>
</dbReference>
<dbReference type="FunFam" id="2.60.40.10:FF:000086">
    <property type="entry name" value="Neural cell adhesion molecule 1"/>
    <property type="match status" value="1"/>
</dbReference>
<feature type="transmembrane region" description="Helical" evidence="14">
    <location>
        <begin position="720"/>
        <end position="743"/>
    </location>
</feature>
<reference evidence="18" key="2">
    <citation type="journal article" date="2007" name="PLoS Biol.">
        <title>Survey sequencing and comparative analysis of the elephant shark (Callorhinchus milii) genome.</title>
        <authorList>
            <person name="Venkatesh B."/>
            <person name="Kirkness E.F."/>
            <person name="Loh Y.H."/>
            <person name="Halpern A.L."/>
            <person name="Lee A.P."/>
            <person name="Johnson J."/>
            <person name="Dandona N."/>
            <person name="Viswanathan L.D."/>
            <person name="Tay A."/>
            <person name="Venter J.C."/>
            <person name="Strausberg R.L."/>
            <person name="Brenner S."/>
        </authorList>
    </citation>
    <scope>NUCLEOTIDE SEQUENCE [LARGE SCALE GENOMIC DNA]</scope>
</reference>
<feature type="compositionally biased region" description="Low complexity" evidence="13">
    <location>
        <begin position="852"/>
        <end position="871"/>
    </location>
</feature>
<dbReference type="STRING" id="7868.ENSCMIP00000013175"/>
<keyword evidence="18" id="KW-1185">Reference proteome</keyword>
<reference evidence="18" key="1">
    <citation type="journal article" date="2006" name="Science">
        <title>Ancient noncoding elements conserved in the human genome.</title>
        <authorList>
            <person name="Venkatesh B."/>
            <person name="Kirkness E.F."/>
            <person name="Loh Y.H."/>
            <person name="Halpern A.L."/>
            <person name="Lee A.P."/>
            <person name="Johnson J."/>
            <person name="Dandona N."/>
            <person name="Viswanathan L.D."/>
            <person name="Tay A."/>
            <person name="Venter J.C."/>
            <person name="Strausberg R.L."/>
            <person name="Brenner S."/>
        </authorList>
    </citation>
    <scope>NUCLEOTIDE SEQUENCE [LARGE SCALE GENOMIC DNA]</scope>
</reference>
<keyword evidence="3" id="KW-1003">Cell membrane</keyword>
<dbReference type="Pfam" id="PF13927">
    <property type="entry name" value="Ig_3"/>
    <property type="match status" value="2"/>
</dbReference>
<evidence type="ECO:0000256" key="1">
    <source>
        <dbReference type="ARBA" id="ARBA00003000"/>
    </source>
</evidence>
<dbReference type="InterPro" id="IPR036116">
    <property type="entry name" value="FN3_sf"/>
</dbReference>
<feature type="compositionally biased region" description="Basic and acidic residues" evidence="13">
    <location>
        <begin position="1087"/>
        <end position="1104"/>
    </location>
</feature>
<feature type="domain" description="Fibronectin type-III" evidence="16">
    <location>
        <begin position="607"/>
        <end position="703"/>
    </location>
</feature>
<feature type="compositionally biased region" description="Pro residues" evidence="13">
    <location>
        <begin position="964"/>
        <end position="977"/>
    </location>
</feature>
<keyword evidence="6" id="KW-0677">Repeat</keyword>
<dbReference type="InterPro" id="IPR007110">
    <property type="entry name" value="Ig-like_dom"/>
</dbReference>
<evidence type="ECO:0000256" key="4">
    <source>
        <dbReference type="ARBA" id="ARBA00022692"/>
    </source>
</evidence>
<organism evidence="17 18">
    <name type="scientific">Callorhinchus milii</name>
    <name type="common">Ghost shark</name>
    <dbReference type="NCBI Taxonomy" id="7868"/>
    <lineage>
        <taxon>Eukaryota</taxon>
        <taxon>Metazoa</taxon>
        <taxon>Chordata</taxon>
        <taxon>Craniata</taxon>
        <taxon>Vertebrata</taxon>
        <taxon>Chondrichthyes</taxon>
        <taxon>Holocephali</taxon>
        <taxon>Chimaeriformes</taxon>
        <taxon>Callorhinchidae</taxon>
        <taxon>Callorhinchus</taxon>
    </lineage>
</organism>
<dbReference type="InterPro" id="IPR013098">
    <property type="entry name" value="Ig_I-set"/>
</dbReference>
<evidence type="ECO:0000313" key="17">
    <source>
        <dbReference type="Ensembl" id="ENSCMIP00000013175.1"/>
    </source>
</evidence>
<reference evidence="18" key="3">
    <citation type="journal article" date="2014" name="Nature">
        <title>Elephant shark genome provides unique insights into gnathostome evolution.</title>
        <authorList>
            <consortium name="International Elephant Shark Genome Sequencing Consortium"/>
            <person name="Venkatesh B."/>
            <person name="Lee A.P."/>
            <person name="Ravi V."/>
            <person name="Maurya A.K."/>
            <person name="Lian M.M."/>
            <person name="Swann J.B."/>
            <person name="Ohta Y."/>
            <person name="Flajnik M.F."/>
            <person name="Sutoh Y."/>
            <person name="Kasahara M."/>
            <person name="Hoon S."/>
            <person name="Gangu V."/>
            <person name="Roy S.W."/>
            <person name="Irimia M."/>
            <person name="Korzh V."/>
            <person name="Kondrychyn I."/>
            <person name="Lim Z.W."/>
            <person name="Tay B.H."/>
            <person name="Tohari S."/>
            <person name="Kong K.W."/>
            <person name="Ho S."/>
            <person name="Lorente-Galdos B."/>
            <person name="Quilez J."/>
            <person name="Marques-Bonet T."/>
            <person name="Raney B.J."/>
            <person name="Ingham P.W."/>
            <person name="Tay A."/>
            <person name="Hillier L.W."/>
            <person name="Minx P."/>
            <person name="Boehm T."/>
            <person name="Wilson R.K."/>
            <person name="Brenner S."/>
            <person name="Warren W.C."/>
        </authorList>
    </citation>
    <scope>NUCLEOTIDE SEQUENCE [LARGE SCALE GENOMIC DNA]</scope>
</reference>
<dbReference type="InterPro" id="IPR036179">
    <property type="entry name" value="Ig-like_dom_sf"/>
</dbReference>
<feature type="domain" description="Ig-like" evidence="15">
    <location>
        <begin position="116"/>
        <end position="203"/>
    </location>
</feature>
<dbReference type="FunFam" id="2.60.40.10:FF:001932">
    <property type="entry name" value="Neural cell adhesion molecule 1a"/>
    <property type="match status" value="1"/>
</dbReference>
<feature type="region of interest" description="Disordered" evidence="13">
    <location>
        <begin position="1064"/>
        <end position="1122"/>
    </location>
</feature>
<dbReference type="InParanoid" id="A0A4W3HCW1"/>
<evidence type="ECO:0000256" key="11">
    <source>
        <dbReference type="ARBA" id="ARBA00023180"/>
    </source>
</evidence>
<keyword evidence="12" id="KW-0393">Immunoglobulin domain</keyword>
<dbReference type="InterPro" id="IPR003961">
    <property type="entry name" value="FN3_dom"/>
</dbReference>
<dbReference type="GO" id="GO:0007155">
    <property type="term" value="P:cell adhesion"/>
    <property type="evidence" value="ECO:0007669"/>
    <property type="project" value="UniProtKB-KW"/>
</dbReference>
<dbReference type="GO" id="GO:0005886">
    <property type="term" value="C:plasma membrane"/>
    <property type="evidence" value="ECO:0007669"/>
    <property type="project" value="UniProtKB-SubCell"/>
</dbReference>
<dbReference type="SMART" id="SM00060">
    <property type="entry name" value="FN3"/>
    <property type="match status" value="2"/>
</dbReference>
<feature type="compositionally biased region" description="Polar residues" evidence="13">
    <location>
        <begin position="872"/>
        <end position="881"/>
    </location>
</feature>
<dbReference type="Gene3D" id="2.60.40.10">
    <property type="entry name" value="Immunoglobulins"/>
    <property type="match status" value="7"/>
</dbReference>
<accession>A0A4W3HCW1</accession>
<gene>
    <name evidence="17" type="primary">LOC103180312</name>
</gene>
<dbReference type="PANTHER" id="PTHR12231:SF239">
    <property type="entry name" value="NEURAL CELL ADHESION MOLECULE 1"/>
    <property type="match status" value="1"/>
</dbReference>
<evidence type="ECO:0000259" key="15">
    <source>
        <dbReference type="PROSITE" id="PS50835"/>
    </source>
</evidence>
<evidence type="ECO:0000256" key="2">
    <source>
        <dbReference type="ARBA" id="ARBA00004251"/>
    </source>
</evidence>
<keyword evidence="11" id="KW-0325">Glycoprotein</keyword>
<feature type="region of interest" description="Disordered" evidence="13">
    <location>
        <begin position="846"/>
        <end position="1045"/>
    </location>
</feature>
<evidence type="ECO:0000256" key="9">
    <source>
        <dbReference type="ARBA" id="ARBA00023136"/>
    </source>
</evidence>
<feature type="compositionally biased region" description="Polar residues" evidence="13">
    <location>
        <begin position="1011"/>
        <end position="1024"/>
    </location>
</feature>
<keyword evidence="9 14" id="KW-0472">Membrane</keyword>
<dbReference type="FunFam" id="2.60.40.10:FF:000636">
    <property type="entry name" value="Neural cell adhesion molecule 2"/>
    <property type="match status" value="1"/>
</dbReference>
<keyword evidence="10" id="KW-1015">Disulfide bond</keyword>
<evidence type="ECO:0000256" key="12">
    <source>
        <dbReference type="ARBA" id="ARBA00023319"/>
    </source>
</evidence>
<dbReference type="PANTHER" id="PTHR12231">
    <property type="entry name" value="CTX-RELATED TYPE I TRANSMEMBRANE PROTEIN"/>
    <property type="match status" value="1"/>
</dbReference>
<dbReference type="PRINTS" id="PR01838">
    <property type="entry name" value="NCAMFAMILY"/>
</dbReference>
<evidence type="ECO:0000313" key="18">
    <source>
        <dbReference type="Proteomes" id="UP000314986"/>
    </source>
</evidence>
<feature type="domain" description="Ig-like" evidence="15">
    <location>
        <begin position="210"/>
        <end position="299"/>
    </location>
</feature>
<feature type="region of interest" description="Disordered" evidence="13">
    <location>
        <begin position="767"/>
        <end position="827"/>
    </location>
</feature>
<feature type="domain" description="Ig-like" evidence="15">
    <location>
        <begin position="21"/>
        <end position="109"/>
    </location>
</feature>
<feature type="compositionally biased region" description="Basic and acidic residues" evidence="13">
    <location>
        <begin position="767"/>
        <end position="797"/>
    </location>
</feature>
<dbReference type="CDD" id="cd00096">
    <property type="entry name" value="Ig"/>
    <property type="match status" value="1"/>
</dbReference>
<dbReference type="SMART" id="SM00408">
    <property type="entry name" value="IGc2"/>
    <property type="match status" value="5"/>
</dbReference>
<feature type="compositionally biased region" description="Low complexity" evidence="13">
    <location>
        <begin position="915"/>
        <end position="939"/>
    </location>
</feature>
<dbReference type="Ensembl" id="ENSCMIT00000013467.1">
    <property type="protein sequence ID" value="ENSCMIP00000013175.1"/>
    <property type="gene ID" value="ENSCMIG00000006603.1"/>
</dbReference>
<evidence type="ECO:0000256" key="8">
    <source>
        <dbReference type="ARBA" id="ARBA00022989"/>
    </source>
</evidence>
<dbReference type="Pfam" id="PF07679">
    <property type="entry name" value="I-set"/>
    <property type="match status" value="3"/>
</dbReference>
<dbReference type="Pfam" id="PF00041">
    <property type="entry name" value="fn3"/>
    <property type="match status" value="2"/>
</dbReference>
<feature type="domain" description="Ig-like" evidence="15">
    <location>
        <begin position="412"/>
        <end position="501"/>
    </location>
</feature>
<dbReference type="InterPro" id="IPR003599">
    <property type="entry name" value="Ig_sub"/>
</dbReference>
<keyword evidence="4 14" id="KW-0812">Transmembrane</keyword>
<keyword evidence="5" id="KW-0732">Signal</keyword>
<feature type="compositionally biased region" description="Low complexity" evidence="13">
    <location>
        <begin position="947"/>
        <end position="963"/>
    </location>
</feature>
<reference evidence="17" key="5">
    <citation type="submission" date="2025-09" db="UniProtKB">
        <authorList>
            <consortium name="Ensembl"/>
        </authorList>
    </citation>
    <scope>IDENTIFICATION</scope>
</reference>
<dbReference type="AlphaFoldDB" id="A0A4W3HCW1"/>
<dbReference type="FunFam" id="2.60.40.10:FF:000137">
    <property type="entry name" value="neural cell adhesion molecule 1 isoform X2"/>
    <property type="match status" value="1"/>
</dbReference>
<dbReference type="FunCoup" id="A0A4W3HCW1">
    <property type="interactions" value="232"/>
</dbReference>
<reference evidence="17" key="4">
    <citation type="submission" date="2025-08" db="UniProtKB">
        <authorList>
            <consortium name="Ensembl"/>
        </authorList>
    </citation>
    <scope>IDENTIFICATION</scope>
</reference>
<dbReference type="OMA" id="SEWKPEM"/>
<sequence>MLISRELYTVSHLCCSLSVSLQVDIMPSQGEVSVGESKFFQCSVTGEASIISWFLPNGDKIVPNQQRISVILSDVSSSLTLYNANIDDAGIYKCVATSNDGNESEATVNVKIYQKLEFRNAPSPQEFKEGDDAVIICDTVSSPPPTITWKHGGRDVVLKKDVRFTMLSNNYLQIRNIKKTDEGVYRCEGRIAARGEIKFKDISVIVNVPPSIRVWETLVNATALINQSVTLVCDAEGFPQPKVTWQRDDELIEADGEKYIMREDGSQLVINKVGENDDGDYICIAENKAGDFEMEITLKVFVKPEITYVENKTAVELEDQIILTCEAKGDPTPTIIWSKGTHTYQDGEQASWTRPVTQKAMDGRIEVRSHSRVSALTLKDIQHTDAGEYICTATNAIGQDMEPMYLEVQYVPKLQGTVTVYTWEGNPVNITCEVLAHPNAQVSWFRDGQHLPSSNYSNIRIYNTRSTTYLQVTPESENDFGPYNCTAINRVGAESKEFILVQAETPSAPTILDTNPFSSSAQIEFDEPESTGGVPVLKYLAEWKVKNTTDWNTKHFSAKDVRGSDYVITISGLSPETMYKLRLSAINGKGIGDSSPITEFKTQPVREPSSPKLEGHVIGNGNTCKVNWIKQDDGGSPIQHYLVRYKARHNSNWKPEMRLPADSEYVILGNLEWNSEYEVYVMAENQQGRSEAGSFSFRTSVEPTVIPADASGGSGLGTGAIVGILIVVFLILLVAVDVTCYFINKCGLLMCIAVNFCGQAGPGSKGKDIEEGKAAFSKDESKEPIVEVRTEEERTPNHDGGSQTEPNETTPLTEPEHATDTQATVEDMLPSVTTVTTNSDTITETFATAQNSPTSETTTLTSSTALPAMTTPEQSEVSSAPPTHPPKAAADSPASPPSAPQTQVAPKIAPLVDLSDAPGSTSPAASSAPANAASSKPASVLSPSGGPAAVESSKAPASKASAPTPGPAKPSSPPTAPEPKQAKPETPKATTKSPETEAAKPNPVKSPVEASVNSTSVKNEAATDSSKKPSQGEDFPMDGGTFKTSDIDLTKDVFAALGNSSLSTVVGEQAPGPAPSIADASLPPAPAKEEKVPLEEKPKKEGIEVKTVPNEATQTNDNESKA</sequence>
<keyword evidence="8 14" id="KW-1133">Transmembrane helix</keyword>
<dbReference type="SUPFAM" id="SSF48726">
    <property type="entry name" value="Immunoglobulin"/>
    <property type="match status" value="5"/>
</dbReference>
<dbReference type="InterPro" id="IPR003598">
    <property type="entry name" value="Ig_sub2"/>
</dbReference>
<name>A0A4W3HCW1_CALMI</name>
<dbReference type="Proteomes" id="UP000314986">
    <property type="component" value="Unassembled WGS sequence"/>
</dbReference>
<dbReference type="InterPro" id="IPR013783">
    <property type="entry name" value="Ig-like_fold"/>
</dbReference>
<dbReference type="SMART" id="SM00409">
    <property type="entry name" value="IG"/>
    <property type="match status" value="5"/>
</dbReference>
<evidence type="ECO:0000256" key="10">
    <source>
        <dbReference type="ARBA" id="ARBA00023157"/>
    </source>
</evidence>
<evidence type="ECO:0000259" key="16">
    <source>
        <dbReference type="PROSITE" id="PS50853"/>
    </source>
</evidence>
<keyword evidence="7" id="KW-0130">Cell adhesion</keyword>
<evidence type="ECO:0000256" key="6">
    <source>
        <dbReference type="ARBA" id="ARBA00022737"/>
    </source>
</evidence>
<feature type="compositionally biased region" description="Low complexity" evidence="13">
    <location>
        <begin position="804"/>
        <end position="813"/>
    </location>
</feature>
<dbReference type="InterPro" id="IPR051170">
    <property type="entry name" value="Neural/epithelial_adhesion"/>
</dbReference>
<feature type="domain" description="Fibronectin type-III" evidence="16">
    <location>
        <begin position="505"/>
        <end position="605"/>
    </location>
</feature>
<comment type="subcellular location">
    <subcellularLocation>
        <location evidence="2">Cell membrane</location>
        <topology evidence="2">Single-pass type I membrane protein</topology>
    </subcellularLocation>
</comment>
<feature type="compositionally biased region" description="Polar residues" evidence="13">
    <location>
        <begin position="1110"/>
        <end position="1122"/>
    </location>
</feature>
<proteinExistence type="predicted"/>
<dbReference type="FunFam" id="2.60.40.10:FF:000173">
    <property type="entry name" value="Neural cell adhesion molecule 1"/>
    <property type="match status" value="1"/>
</dbReference>
<evidence type="ECO:0000256" key="14">
    <source>
        <dbReference type="SAM" id="Phobius"/>
    </source>
</evidence>
<dbReference type="CDD" id="cd00063">
    <property type="entry name" value="FN3"/>
    <property type="match status" value="2"/>
</dbReference>
<comment type="function">
    <text evidence="1">This protein is a cell adhesion molecule involved in neuron-neuron adhesion, neurite fasciculation, outgrowth of neurites, etc.</text>
</comment>